<organism evidence="1 2">
    <name type="scientific">Mesobacillus subterraneus</name>
    <dbReference type="NCBI Taxonomy" id="285983"/>
    <lineage>
        <taxon>Bacteria</taxon>
        <taxon>Bacillati</taxon>
        <taxon>Bacillota</taxon>
        <taxon>Bacilli</taxon>
        <taxon>Bacillales</taxon>
        <taxon>Bacillaceae</taxon>
        <taxon>Mesobacillus</taxon>
    </lineage>
</organism>
<protein>
    <recommendedName>
        <fullName evidence="3">DUF4367 domain-containing protein</fullName>
    </recommendedName>
</protein>
<proteinExistence type="predicted"/>
<dbReference type="Proteomes" id="UP000279911">
    <property type="component" value="Unassembled WGS sequence"/>
</dbReference>
<dbReference type="OrthoDB" id="2932589at2"/>
<name>A0A3R9FIC9_9BACI</name>
<gene>
    <name evidence="1" type="ORF">EJA10_03940</name>
</gene>
<evidence type="ECO:0000313" key="2">
    <source>
        <dbReference type="Proteomes" id="UP000279911"/>
    </source>
</evidence>
<accession>A0A3R9FIC9</accession>
<reference evidence="2" key="1">
    <citation type="submission" date="2018-12" db="EMBL/GenBank/DDBJ databases">
        <title>Bacillus chawlae sp. nov., Bacillus glennii sp. nov., and Bacillus saganii sp. nov. Isolated from the Vehicle Assembly Building at Kennedy Space Center where the Viking Spacecraft were Assembled.</title>
        <authorList>
            <person name="Seuylemezian A."/>
            <person name="Vaishampayan P."/>
        </authorList>
    </citation>
    <scope>NUCLEOTIDE SEQUENCE [LARGE SCALE GENOMIC DNA]</scope>
    <source>
        <strain evidence="2">DSM 13966</strain>
    </source>
</reference>
<comment type="caution">
    <text evidence="1">The sequence shown here is derived from an EMBL/GenBank/DDBJ whole genome shotgun (WGS) entry which is preliminary data.</text>
</comment>
<dbReference type="RefSeq" id="WP_125478697.1">
    <property type="nucleotide sequence ID" value="NZ_RSFW01000006.1"/>
</dbReference>
<sequence length="181" mass="20234">MKKFWFIPMILVLILIGCTQKQNGTLDTSELEKEEVRGNATEEQLKSIPIQYHAPTLKAGLEALPFELKVPEDLPFDAEPLKMTIEDFKHDGKELVVNLESVSKKRDDSIILIITAHNFKVEFGEGPGEEVKLADGTAADYIRGSLVFEKDGIIYSVGYSNPNISAEQQKEETIDIANQLL</sequence>
<evidence type="ECO:0008006" key="3">
    <source>
        <dbReference type="Google" id="ProtNLM"/>
    </source>
</evidence>
<dbReference type="PROSITE" id="PS51257">
    <property type="entry name" value="PROKAR_LIPOPROTEIN"/>
    <property type="match status" value="1"/>
</dbReference>
<evidence type="ECO:0000313" key="1">
    <source>
        <dbReference type="EMBL" id="RSD28735.1"/>
    </source>
</evidence>
<dbReference type="EMBL" id="RSFW01000006">
    <property type="protein sequence ID" value="RSD28735.1"/>
    <property type="molecule type" value="Genomic_DNA"/>
</dbReference>
<dbReference type="AlphaFoldDB" id="A0A3R9FIC9"/>